<evidence type="ECO:0000313" key="2">
    <source>
        <dbReference type="Proteomes" id="UP001187192"/>
    </source>
</evidence>
<keyword evidence="2" id="KW-1185">Reference proteome</keyword>
<gene>
    <name evidence="1" type="ORF">TIFTF001_035178</name>
</gene>
<sequence>MADDVICYLDFPDQCVVVWVKKLISLVVREGDRITVLTVDFCDVLCHVYILSPGNLPCLTDITSPATCGVTSGSPFKDGVDNVLGLRGYPGPVVQSGPTIVCNPSSRGRRRCGNCNNCFGSFGHAEPPHRCFWPRDSLGPFNIRVDRLPLLWSILLEHVFVRFLSRKSKLFSGYQASSPDILISIGMLPVNSPQVREGWWDIVGDYQTSLLSLTPSRYEVSIFRVYAPRNVVAKAFASCLKELIDPGANL</sequence>
<dbReference type="EMBL" id="BTGU01000288">
    <property type="protein sequence ID" value="GMN66108.1"/>
    <property type="molecule type" value="Genomic_DNA"/>
</dbReference>
<organism evidence="1 2">
    <name type="scientific">Ficus carica</name>
    <name type="common">Common fig</name>
    <dbReference type="NCBI Taxonomy" id="3494"/>
    <lineage>
        <taxon>Eukaryota</taxon>
        <taxon>Viridiplantae</taxon>
        <taxon>Streptophyta</taxon>
        <taxon>Embryophyta</taxon>
        <taxon>Tracheophyta</taxon>
        <taxon>Spermatophyta</taxon>
        <taxon>Magnoliopsida</taxon>
        <taxon>eudicotyledons</taxon>
        <taxon>Gunneridae</taxon>
        <taxon>Pentapetalae</taxon>
        <taxon>rosids</taxon>
        <taxon>fabids</taxon>
        <taxon>Rosales</taxon>
        <taxon>Moraceae</taxon>
        <taxon>Ficeae</taxon>
        <taxon>Ficus</taxon>
    </lineage>
</organism>
<accession>A0AA88J654</accession>
<protein>
    <submittedName>
        <fullName evidence="1">Uncharacterized protein</fullName>
    </submittedName>
</protein>
<name>A0AA88J654_FICCA</name>
<evidence type="ECO:0000313" key="1">
    <source>
        <dbReference type="EMBL" id="GMN66108.1"/>
    </source>
</evidence>
<reference evidence="1" key="1">
    <citation type="submission" date="2023-07" db="EMBL/GenBank/DDBJ databases">
        <title>draft genome sequence of fig (Ficus carica).</title>
        <authorList>
            <person name="Takahashi T."/>
            <person name="Nishimura K."/>
        </authorList>
    </citation>
    <scope>NUCLEOTIDE SEQUENCE</scope>
</reference>
<comment type="caution">
    <text evidence="1">The sequence shown here is derived from an EMBL/GenBank/DDBJ whole genome shotgun (WGS) entry which is preliminary data.</text>
</comment>
<dbReference type="AlphaFoldDB" id="A0AA88J654"/>
<proteinExistence type="predicted"/>
<dbReference type="Proteomes" id="UP001187192">
    <property type="component" value="Unassembled WGS sequence"/>
</dbReference>